<organism evidence="1 2">
    <name type="scientific">Paracidovorax wautersii</name>
    <dbReference type="NCBI Taxonomy" id="1177982"/>
    <lineage>
        <taxon>Bacteria</taxon>
        <taxon>Pseudomonadati</taxon>
        <taxon>Pseudomonadota</taxon>
        <taxon>Betaproteobacteria</taxon>
        <taxon>Burkholderiales</taxon>
        <taxon>Comamonadaceae</taxon>
        <taxon>Paracidovorax</taxon>
    </lineage>
</organism>
<name>A0A1I2DM88_9BURK</name>
<evidence type="ECO:0000313" key="2">
    <source>
        <dbReference type="Proteomes" id="UP000199119"/>
    </source>
</evidence>
<sequence length="110" mass="12058">MQFVKLTATDGHDVNAPARVLVPHKAPEKEVRKPAVKGTLQLRWPNWWRQRGGSDSMKVIRGFKSAVVSNDLDPLNAVGLGYMNRKEGLTSVVNYDAVKGDANTRPASSS</sequence>
<reference evidence="2" key="1">
    <citation type="submission" date="2016-10" db="EMBL/GenBank/DDBJ databases">
        <authorList>
            <person name="Varghese N."/>
            <person name="Submissions S."/>
        </authorList>
    </citation>
    <scope>NUCLEOTIDE SEQUENCE [LARGE SCALE GENOMIC DNA]</scope>
    <source>
        <strain evidence="2">DSM 27981</strain>
    </source>
</reference>
<dbReference type="EMBL" id="FONX01000005">
    <property type="protein sequence ID" value="SFE81714.1"/>
    <property type="molecule type" value="Genomic_DNA"/>
</dbReference>
<gene>
    <name evidence="1" type="ORF">SAMN04489711_105304</name>
</gene>
<dbReference type="RefSeq" id="WP_092939525.1">
    <property type="nucleotide sequence ID" value="NZ_FONX01000005.1"/>
</dbReference>
<proteinExistence type="predicted"/>
<keyword evidence="2" id="KW-1185">Reference proteome</keyword>
<dbReference type="Proteomes" id="UP000199119">
    <property type="component" value="Unassembled WGS sequence"/>
</dbReference>
<evidence type="ECO:0000313" key="1">
    <source>
        <dbReference type="EMBL" id="SFE81714.1"/>
    </source>
</evidence>
<protein>
    <submittedName>
        <fullName evidence="1">Uncharacterized protein</fullName>
    </submittedName>
</protein>
<accession>A0A1I2DM88</accession>
<dbReference type="AlphaFoldDB" id="A0A1I2DM88"/>